<reference evidence="5 6" key="1">
    <citation type="submission" date="2020-08" db="EMBL/GenBank/DDBJ databases">
        <title>Genomic Encyclopedia of Type Strains, Phase IV (KMG-IV): sequencing the most valuable type-strain genomes for metagenomic binning, comparative biology and taxonomic classification.</title>
        <authorList>
            <person name="Goeker M."/>
        </authorList>
    </citation>
    <scope>NUCLEOTIDE SEQUENCE [LARGE SCALE GENOMIC DNA]</scope>
    <source>
        <strain evidence="5 6">DSM 26723</strain>
    </source>
</reference>
<dbReference type="Proteomes" id="UP000588068">
    <property type="component" value="Unassembled WGS sequence"/>
</dbReference>
<comment type="caution">
    <text evidence="5">The sequence shown here is derived from an EMBL/GenBank/DDBJ whole genome shotgun (WGS) entry which is preliminary data.</text>
</comment>
<dbReference type="SUPFAM" id="SSF88946">
    <property type="entry name" value="Sigma2 domain of RNA polymerase sigma factors"/>
    <property type="match status" value="1"/>
</dbReference>
<dbReference type="EMBL" id="JACHHZ010000002">
    <property type="protein sequence ID" value="MBB6092929.1"/>
    <property type="molecule type" value="Genomic_DNA"/>
</dbReference>
<dbReference type="InterPro" id="IPR036388">
    <property type="entry name" value="WH-like_DNA-bd_sf"/>
</dbReference>
<name>A0A841HKM7_9GAMM</name>
<keyword evidence="3" id="KW-0238">DNA-binding</keyword>
<dbReference type="GO" id="GO:0016987">
    <property type="term" value="F:sigma factor activity"/>
    <property type="evidence" value="ECO:0007669"/>
    <property type="project" value="UniProtKB-KW"/>
</dbReference>
<dbReference type="Gene3D" id="1.10.10.10">
    <property type="entry name" value="Winged helix-like DNA-binding domain superfamily/Winged helix DNA-binding domain"/>
    <property type="match status" value="1"/>
</dbReference>
<dbReference type="PANTHER" id="PTHR43133">
    <property type="entry name" value="RNA POLYMERASE ECF-TYPE SIGMA FACTO"/>
    <property type="match status" value="1"/>
</dbReference>
<protein>
    <submittedName>
        <fullName evidence="5">RNA polymerase sigma-70 factor (ECF subfamily)</fullName>
    </submittedName>
</protein>
<organism evidence="5 6">
    <name type="scientific">Povalibacter uvarum</name>
    <dbReference type="NCBI Taxonomy" id="732238"/>
    <lineage>
        <taxon>Bacteria</taxon>
        <taxon>Pseudomonadati</taxon>
        <taxon>Pseudomonadota</taxon>
        <taxon>Gammaproteobacteria</taxon>
        <taxon>Steroidobacterales</taxon>
        <taxon>Steroidobacteraceae</taxon>
        <taxon>Povalibacter</taxon>
    </lineage>
</organism>
<evidence type="ECO:0000256" key="4">
    <source>
        <dbReference type="ARBA" id="ARBA00023163"/>
    </source>
</evidence>
<dbReference type="PANTHER" id="PTHR43133:SF8">
    <property type="entry name" value="RNA POLYMERASE SIGMA FACTOR HI_1459-RELATED"/>
    <property type="match status" value="1"/>
</dbReference>
<evidence type="ECO:0000256" key="1">
    <source>
        <dbReference type="ARBA" id="ARBA00023015"/>
    </source>
</evidence>
<sequence>MNQDAIAALIEKQYAGLLSLLRRKLRDEQLAQDALNQALVTSLEHVQAGRVADPSLIAGYVFQVAMNQMRNHRRKMVERAERRADPEIVDTLPDLHTSADSEIEPAMAGKVRSVIQSLPTARDREIVKRFYLDEEDKDSICRDLGLSALHFDKVVFRARQRMRALLEAGGIRKLDVFPKILLCLAG</sequence>
<dbReference type="InterPro" id="IPR039425">
    <property type="entry name" value="RNA_pol_sigma-70-like"/>
</dbReference>
<dbReference type="AlphaFoldDB" id="A0A841HKM7"/>
<keyword evidence="4" id="KW-0804">Transcription</keyword>
<evidence type="ECO:0000256" key="2">
    <source>
        <dbReference type="ARBA" id="ARBA00023082"/>
    </source>
</evidence>
<evidence type="ECO:0000256" key="3">
    <source>
        <dbReference type="ARBA" id="ARBA00023125"/>
    </source>
</evidence>
<dbReference type="GO" id="GO:0006352">
    <property type="term" value="P:DNA-templated transcription initiation"/>
    <property type="evidence" value="ECO:0007669"/>
    <property type="project" value="InterPro"/>
</dbReference>
<gene>
    <name evidence="5" type="ORF">HNQ60_001807</name>
</gene>
<evidence type="ECO:0000313" key="5">
    <source>
        <dbReference type="EMBL" id="MBB6092929.1"/>
    </source>
</evidence>
<keyword evidence="1" id="KW-0805">Transcription regulation</keyword>
<dbReference type="InterPro" id="IPR013325">
    <property type="entry name" value="RNA_pol_sigma_r2"/>
</dbReference>
<keyword evidence="6" id="KW-1185">Reference proteome</keyword>
<proteinExistence type="predicted"/>
<dbReference type="RefSeq" id="WP_184330817.1">
    <property type="nucleotide sequence ID" value="NZ_JACHHZ010000002.1"/>
</dbReference>
<dbReference type="Gene3D" id="1.10.1740.10">
    <property type="match status" value="1"/>
</dbReference>
<accession>A0A841HKM7</accession>
<dbReference type="GO" id="GO:0003677">
    <property type="term" value="F:DNA binding"/>
    <property type="evidence" value="ECO:0007669"/>
    <property type="project" value="UniProtKB-KW"/>
</dbReference>
<keyword evidence="2" id="KW-0731">Sigma factor</keyword>
<evidence type="ECO:0000313" key="6">
    <source>
        <dbReference type="Proteomes" id="UP000588068"/>
    </source>
</evidence>